<accession>A0A7Y9DSS9</accession>
<dbReference type="CDD" id="cd00531">
    <property type="entry name" value="NTF2_like"/>
    <property type="match status" value="1"/>
</dbReference>
<dbReference type="SUPFAM" id="SSF54427">
    <property type="entry name" value="NTF2-like"/>
    <property type="match status" value="1"/>
</dbReference>
<dbReference type="GO" id="GO:0016853">
    <property type="term" value="F:isomerase activity"/>
    <property type="evidence" value="ECO:0007669"/>
    <property type="project" value="UniProtKB-KW"/>
</dbReference>
<gene>
    <name evidence="2" type="ORF">BJ983_000842</name>
</gene>
<keyword evidence="2" id="KW-0413">Isomerase</keyword>
<dbReference type="EMBL" id="JACCBN010000001">
    <property type="protein sequence ID" value="NYD34740.1"/>
    <property type="molecule type" value="Genomic_DNA"/>
</dbReference>
<reference evidence="2 3" key="1">
    <citation type="submission" date="2020-07" db="EMBL/GenBank/DDBJ databases">
        <title>Sequencing the genomes of 1000 actinobacteria strains.</title>
        <authorList>
            <person name="Klenk H.-P."/>
        </authorList>
    </citation>
    <scope>NUCLEOTIDE SEQUENCE [LARGE SCALE GENOMIC DNA]</scope>
    <source>
        <strain evidence="2 3">DSM 45772</strain>
    </source>
</reference>
<sequence>MTTTTVIEPGSALNRAWGDAFNAGDLPRLLEFYEPDAVIVPGPGAEPVRGIEAIEGALRWFLGLGGRLEFGESRYWIVSGDIALGSCAFELVGGHDGDGTPVPLAGVTAEVVRRQPDGSWRYVVDHPFGAGA</sequence>
<organism evidence="2 3">
    <name type="scientific">Actinomycetospora corticicola</name>
    <dbReference type="NCBI Taxonomy" id="663602"/>
    <lineage>
        <taxon>Bacteria</taxon>
        <taxon>Bacillati</taxon>
        <taxon>Actinomycetota</taxon>
        <taxon>Actinomycetes</taxon>
        <taxon>Pseudonocardiales</taxon>
        <taxon>Pseudonocardiaceae</taxon>
        <taxon>Actinomycetospora</taxon>
    </lineage>
</organism>
<protein>
    <submittedName>
        <fullName evidence="2">Ketosteroid isomerase-like protein</fullName>
    </submittedName>
</protein>
<proteinExistence type="predicted"/>
<dbReference type="InterPro" id="IPR037401">
    <property type="entry name" value="SnoaL-like"/>
</dbReference>
<dbReference type="Gene3D" id="3.10.450.50">
    <property type="match status" value="1"/>
</dbReference>
<name>A0A7Y9DSS9_9PSEU</name>
<evidence type="ECO:0000259" key="1">
    <source>
        <dbReference type="Pfam" id="PF12680"/>
    </source>
</evidence>
<evidence type="ECO:0000313" key="3">
    <source>
        <dbReference type="Proteomes" id="UP000535890"/>
    </source>
</evidence>
<dbReference type="RefSeq" id="WP_179792659.1">
    <property type="nucleotide sequence ID" value="NZ_BAABHP010000003.1"/>
</dbReference>
<comment type="caution">
    <text evidence="2">The sequence shown here is derived from an EMBL/GenBank/DDBJ whole genome shotgun (WGS) entry which is preliminary data.</text>
</comment>
<keyword evidence="3" id="KW-1185">Reference proteome</keyword>
<feature type="domain" description="SnoaL-like" evidence="1">
    <location>
        <begin position="15"/>
        <end position="108"/>
    </location>
</feature>
<dbReference type="Proteomes" id="UP000535890">
    <property type="component" value="Unassembled WGS sequence"/>
</dbReference>
<dbReference type="InterPro" id="IPR032710">
    <property type="entry name" value="NTF2-like_dom_sf"/>
</dbReference>
<dbReference type="Pfam" id="PF12680">
    <property type="entry name" value="SnoaL_2"/>
    <property type="match status" value="1"/>
</dbReference>
<dbReference type="AlphaFoldDB" id="A0A7Y9DSS9"/>
<evidence type="ECO:0000313" key="2">
    <source>
        <dbReference type="EMBL" id="NYD34740.1"/>
    </source>
</evidence>